<protein>
    <recommendedName>
        <fullName evidence="2">TyrR-like helix-turn-helix domain-containing protein</fullName>
    </recommendedName>
</protein>
<keyword evidence="4" id="KW-1185">Reference proteome</keyword>
<feature type="coiled-coil region" evidence="1">
    <location>
        <begin position="15"/>
        <end position="42"/>
    </location>
</feature>
<dbReference type="Proteomes" id="UP001298753">
    <property type="component" value="Unassembled WGS sequence"/>
</dbReference>
<dbReference type="InterPro" id="IPR013324">
    <property type="entry name" value="RNA_pol_sigma_r3/r4-like"/>
</dbReference>
<evidence type="ECO:0000313" key="3">
    <source>
        <dbReference type="EMBL" id="MCC2177958.1"/>
    </source>
</evidence>
<dbReference type="InterPro" id="IPR036388">
    <property type="entry name" value="WH-like_DNA-bd_sf"/>
</dbReference>
<evidence type="ECO:0000259" key="2">
    <source>
        <dbReference type="Pfam" id="PF18024"/>
    </source>
</evidence>
<keyword evidence="1" id="KW-0175">Coiled coil</keyword>
<dbReference type="EMBL" id="JAJEPX010000086">
    <property type="protein sequence ID" value="MCC2177958.1"/>
    <property type="molecule type" value="Genomic_DNA"/>
</dbReference>
<dbReference type="Gene3D" id="1.10.10.10">
    <property type="entry name" value="Winged helix-like DNA-binding domain superfamily/Winged helix DNA-binding domain"/>
    <property type="match status" value="1"/>
</dbReference>
<sequence length="89" mass="10406">METVSHQFAPSAEEILIARENEQDAQRKLELLKEAVSQLGEADRALIEAVYFENISMREYSRRIGVSHSAIVKRRNRILRTLKQYFENI</sequence>
<proteinExistence type="predicted"/>
<dbReference type="RefSeq" id="WP_227601275.1">
    <property type="nucleotide sequence ID" value="NZ_JAJEPX010000086.1"/>
</dbReference>
<dbReference type="InterPro" id="IPR030828">
    <property type="entry name" value="HTH_TyrR"/>
</dbReference>
<evidence type="ECO:0000313" key="4">
    <source>
        <dbReference type="Proteomes" id="UP001298753"/>
    </source>
</evidence>
<gene>
    <name evidence="3" type="ORF">LKD22_12645</name>
</gene>
<dbReference type="SUPFAM" id="SSF88659">
    <property type="entry name" value="Sigma3 and sigma4 domains of RNA polymerase sigma factors"/>
    <property type="match status" value="1"/>
</dbReference>
<reference evidence="3 4" key="1">
    <citation type="submission" date="2021-10" db="EMBL/GenBank/DDBJ databases">
        <title>Anaerobic single-cell dispensing facilitates the cultivation of human gut bacteria.</title>
        <authorList>
            <person name="Afrizal A."/>
        </authorList>
    </citation>
    <scope>NUCLEOTIDE SEQUENCE [LARGE SCALE GENOMIC DNA]</scope>
    <source>
        <strain evidence="3 4">CLA-AA-H270</strain>
    </source>
</reference>
<evidence type="ECO:0000256" key="1">
    <source>
        <dbReference type="SAM" id="Coils"/>
    </source>
</evidence>
<comment type="caution">
    <text evidence="3">The sequence shown here is derived from an EMBL/GenBank/DDBJ whole genome shotgun (WGS) entry which is preliminary data.</text>
</comment>
<accession>A0AAW4W3L7</accession>
<dbReference type="AlphaFoldDB" id="A0AAW4W3L7"/>
<name>A0AAW4W3L7_9FIRM</name>
<organism evidence="3 4">
    <name type="scientific">Agathobaculum butyriciproducens</name>
    <dbReference type="NCBI Taxonomy" id="1628085"/>
    <lineage>
        <taxon>Bacteria</taxon>
        <taxon>Bacillati</taxon>
        <taxon>Bacillota</taxon>
        <taxon>Clostridia</taxon>
        <taxon>Eubacteriales</taxon>
        <taxon>Butyricicoccaceae</taxon>
        <taxon>Agathobaculum</taxon>
    </lineage>
</organism>
<dbReference type="GO" id="GO:0003677">
    <property type="term" value="F:DNA binding"/>
    <property type="evidence" value="ECO:0007669"/>
    <property type="project" value="UniProtKB-KW"/>
</dbReference>
<dbReference type="GeneID" id="98659304"/>
<dbReference type="Pfam" id="PF18024">
    <property type="entry name" value="HTH_50"/>
    <property type="match status" value="1"/>
</dbReference>
<feature type="domain" description="TyrR-like helix-turn-helix" evidence="2">
    <location>
        <begin position="32"/>
        <end position="75"/>
    </location>
</feature>